<sequence length="91" mass="10551">MTNESTFRSRFQSGKSMSAKLIWIPMLASYGIDKSLYLFKQHIQNSKLTPCLGLGGNLEDWHAIVIRLIRRFSFQTEMWSFVVVPLKIVQD</sequence>
<accession>A0A177PAP3</accession>
<reference evidence="2" key="1">
    <citation type="submission" date="2016-03" db="EMBL/GenBank/DDBJ databases">
        <authorList>
            <person name="Heylen K."/>
            <person name="De Vos P."/>
            <person name="Vekeman B."/>
        </authorList>
    </citation>
    <scope>NUCLEOTIDE SEQUENCE [LARGE SCALE GENOMIC DNA]</scope>
    <source>
        <strain evidence="2">R-45383</strain>
    </source>
</reference>
<evidence type="ECO:0000313" key="2">
    <source>
        <dbReference type="Proteomes" id="UP000077628"/>
    </source>
</evidence>
<name>A0A177PAP3_9GAMM</name>
<dbReference type="Proteomes" id="UP000077628">
    <property type="component" value="Unassembled WGS sequence"/>
</dbReference>
<dbReference type="AlphaFoldDB" id="A0A177PAP3"/>
<protein>
    <submittedName>
        <fullName evidence="1">Uncharacterized protein</fullName>
    </submittedName>
</protein>
<dbReference type="EMBL" id="LUUK01000021">
    <property type="protein sequence ID" value="OAI27336.1"/>
    <property type="molecule type" value="Genomic_DNA"/>
</dbReference>
<evidence type="ECO:0000313" key="1">
    <source>
        <dbReference type="EMBL" id="OAI27336.1"/>
    </source>
</evidence>
<comment type="caution">
    <text evidence="1">The sequence shown here is derived from an EMBL/GenBank/DDBJ whole genome shotgun (WGS) entry which is preliminary data.</text>
</comment>
<organism evidence="1 2">
    <name type="scientific">Methylomonas koyamae</name>
    <dbReference type="NCBI Taxonomy" id="702114"/>
    <lineage>
        <taxon>Bacteria</taxon>
        <taxon>Pseudomonadati</taxon>
        <taxon>Pseudomonadota</taxon>
        <taxon>Gammaproteobacteria</taxon>
        <taxon>Methylococcales</taxon>
        <taxon>Methylococcaceae</taxon>
        <taxon>Methylomonas</taxon>
    </lineage>
</organism>
<dbReference type="STRING" id="702114.A1355_18280"/>
<gene>
    <name evidence="1" type="ORF">A1355_18280</name>
</gene>
<proteinExistence type="predicted"/>
<keyword evidence="2" id="KW-1185">Reference proteome</keyword>